<sequence>MKLIINCSGVLFSQRKWLSSCYLPTSRCPNPHLWMSLRHCLVYVVLKEVMCCH</sequence>
<protein>
    <submittedName>
        <fullName evidence="1">Uncharacterized protein</fullName>
    </submittedName>
</protein>
<dbReference type="AlphaFoldDB" id="A0A0A9CL57"/>
<evidence type="ECO:0000313" key="1">
    <source>
        <dbReference type="EMBL" id="JAD74090.1"/>
    </source>
</evidence>
<organism evidence="1">
    <name type="scientific">Arundo donax</name>
    <name type="common">Giant reed</name>
    <name type="synonym">Donax arundinaceus</name>
    <dbReference type="NCBI Taxonomy" id="35708"/>
    <lineage>
        <taxon>Eukaryota</taxon>
        <taxon>Viridiplantae</taxon>
        <taxon>Streptophyta</taxon>
        <taxon>Embryophyta</taxon>
        <taxon>Tracheophyta</taxon>
        <taxon>Spermatophyta</taxon>
        <taxon>Magnoliopsida</taxon>
        <taxon>Liliopsida</taxon>
        <taxon>Poales</taxon>
        <taxon>Poaceae</taxon>
        <taxon>PACMAD clade</taxon>
        <taxon>Arundinoideae</taxon>
        <taxon>Arundineae</taxon>
        <taxon>Arundo</taxon>
    </lineage>
</organism>
<accession>A0A0A9CL57</accession>
<reference evidence="1" key="2">
    <citation type="journal article" date="2015" name="Data Brief">
        <title>Shoot transcriptome of the giant reed, Arundo donax.</title>
        <authorList>
            <person name="Barrero R.A."/>
            <person name="Guerrero F.D."/>
            <person name="Moolhuijzen P."/>
            <person name="Goolsby J.A."/>
            <person name="Tidwell J."/>
            <person name="Bellgard S.E."/>
            <person name="Bellgard M.I."/>
        </authorList>
    </citation>
    <scope>NUCLEOTIDE SEQUENCE</scope>
    <source>
        <tissue evidence="1">Shoot tissue taken approximately 20 cm above the soil surface</tissue>
    </source>
</reference>
<name>A0A0A9CL57_ARUDO</name>
<proteinExistence type="predicted"/>
<reference evidence="1" key="1">
    <citation type="submission" date="2014-09" db="EMBL/GenBank/DDBJ databases">
        <authorList>
            <person name="Magalhaes I.L.F."/>
            <person name="Oliveira U."/>
            <person name="Santos F.R."/>
            <person name="Vidigal T.H.D.A."/>
            <person name="Brescovit A.D."/>
            <person name="Santos A.J."/>
        </authorList>
    </citation>
    <scope>NUCLEOTIDE SEQUENCE</scope>
    <source>
        <tissue evidence="1">Shoot tissue taken approximately 20 cm above the soil surface</tissue>
    </source>
</reference>
<dbReference type="EMBL" id="GBRH01223805">
    <property type="protein sequence ID" value="JAD74090.1"/>
    <property type="molecule type" value="Transcribed_RNA"/>
</dbReference>